<dbReference type="GO" id="GO:0005634">
    <property type="term" value="C:nucleus"/>
    <property type="evidence" value="ECO:0007669"/>
    <property type="project" value="UniProtKB-SubCell"/>
</dbReference>
<keyword evidence="3 8" id="KW-0863">Zinc-finger</keyword>
<evidence type="ECO:0000256" key="2">
    <source>
        <dbReference type="ARBA" id="ARBA00022723"/>
    </source>
</evidence>
<dbReference type="InterPro" id="IPR012337">
    <property type="entry name" value="RNaseH-like_sf"/>
</dbReference>
<dbReference type="PANTHER" id="PTHR46481:SF10">
    <property type="entry name" value="ZINC FINGER BED DOMAIN-CONTAINING PROTEIN 39"/>
    <property type="match status" value="1"/>
</dbReference>
<organism evidence="11 12">
    <name type="scientific">Arenaria interpres</name>
    <name type="common">Ruddy turnstone</name>
    <name type="synonym">Tringa interpres</name>
    <dbReference type="NCBI Taxonomy" id="54971"/>
    <lineage>
        <taxon>Eukaryota</taxon>
        <taxon>Metazoa</taxon>
        <taxon>Chordata</taxon>
        <taxon>Craniata</taxon>
        <taxon>Vertebrata</taxon>
        <taxon>Euteleostomi</taxon>
        <taxon>Archelosauria</taxon>
        <taxon>Archosauria</taxon>
        <taxon>Dinosauria</taxon>
        <taxon>Saurischia</taxon>
        <taxon>Theropoda</taxon>
        <taxon>Coelurosauria</taxon>
        <taxon>Aves</taxon>
        <taxon>Neognathae</taxon>
        <taxon>Neoaves</taxon>
        <taxon>Charadriiformes</taxon>
        <taxon>Scolopacidae</taxon>
        <taxon>Arenaria</taxon>
    </lineage>
</organism>
<dbReference type="SUPFAM" id="SSF57667">
    <property type="entry name" value="beta-beta-alpha zinc fingers"/>
    <property type="match status" value="1"/>
</dbReference>
<feature type="compositionally biased region" description="Gly residues" evidence="9">
    <location>
        <begin position="16"/>
        <end position="25"/>
    </location>
</feature>
<dbReference type="SUPFAM" id="SSF53098">
    <property type="entry name" value="Ribonuclease H-like"/>
    <property type="match status" value="1"/>
</dbReference>
<evidence type="ECO:0000259" key="10">
    <source>
        <dbReference type="PROSITE" id="PS50808"/>
    </source>
</evidence>
<dbReference type="SUPFAM" id="SSF140996">
    <property type="entry name" value="Hermes dimerisation domain"/>
    <property type="match status" value="1"/>
</dbReference>
<evidence type="ECO:0000313" key="12">
    <source>
        <dbReference type="Proteomes" id="UP000541811"/>
    </source>
</evidence>
<dbReference type="Proteomes" id="UP000541811">
    <property type="component" value="Unassembled WGS sequence"/>
</dbReference>
<evidence type="ECO:0000256" key="9">
    <source>
        <dbReference type="SAM" id="MobiDB-lite"/>
    </source>
</evidence>
<feature type="non-terminal residue" evidence="11">
    <location>
        <position position="1"/>
    </location>
</feature>
<evidence type="ECO:0000256" key="6">
    <source>
        <dbReference type="ARBA" id="ARBA00023163"/>
    </source>
</evidence>
<dbReference type="AlphaFoldDB" id="A0A7L0H869"/>
<keyword evidence="6" id="KW-0804">Transcription</keyword>
<evidence type="ECO:0000256" key="7">
    <source>
        <dbReference type="ARBA" id="ARBA00023242"/>
    </source>
</evidence>
<feature type="domain" description="BED-type" evidence="10">
    <location>
        <begin position="32"/>
        <end position="75"/>
    </location>
</feature>
<proteinExistence type="predicted"/>
<dbReference type="PROSITE" id="PS50808">
    <property type="entry name" value="ZF_BED"/>
    <property type="match status" value="1"/>
</dbReference>
<keyword evidence="12" id="KW-1185">Reference proteome</keyword>
<dbReference type="GO" id="GO:0009791">
    <property type="term" value="P:post-embryonic development"/>
    <property type="evidence" value="ECO:0007669"/>
    <property type="project" value="UniProtKB-ARBA"/>
</dbReference>
<dbReference type="InterPro" id="IPR003656">
    <property type="entry name" value="Znf_BED"/>
</dbReference>
<keyword evidence="2" id="KW-0479">Metal-binding</keyword>
<dbReference type="Pfam" id="PF02892">
    <property type="entry name" value="zf-BED"/>
    <property type="match status" value="1"/>
</dbReference>
<feature type="region of interest" description="Disordered" evidence="9">
    <location>
        <begin position="1"/>
        <end position="29"/>
    </location>
</feature>
<dbReference type="PANTHER" id="PTHR46481">
    <property type="entry name" value="ZINC FINGER BED DOMAIN-CONTAINING PROTEIN 4"/>
    <property type="match status" value="1"/>
</dbReference>
<dbReference type="EMBL" id="VXAK01001411">
    <property type="protein sequence ID" value="NXK16481.1"/>
    <property type="molecule type" value="Genomic_DNA"/>
</dbReference>
<dbReference type="GO" id="GO:0008270">
    <property type="term" value="F:zinc ion binding"/>
    <property type="evidence" value="ECO:0007669"/>
    <property type="project" value="UniProtKB-KW"/>
</dbReference>
<feature type="non-terminal residue" evidence="11">
    <location>
        <position position="284"/>
    </location>
</feature>
<dbReference type="GO" id="GO:0003677">
    <property type="term" value="F:DNA binding"/>
    <property type="evidence" value="ECO:0007669"/>
    <property type="project" value="InterPro"/>
</dbReference>
<dbReference type="SMART" id="SM00614">
    <property type="entry name" value="ZnF_BED"/>
    <property type="match status" value="1"/>
</dbReference>
<protein>
    <submittedName>
        <fullName evidence="11">ZBED4 protein</fullName>
    </submittedName>
</protein>
<name>A0A7L0H869_AREIN</name>
<dbReference type="InterPro" id="IPR052035">
    <property type="entry name" value="ZnF_BED_domain_contain"/>
</dbReference>
<comment type="caution">
    <text evidence="11">The sequence shown here is derived from an EMBL/GenBank/DDBJ whole genome shotgun (WGS) entry which is preliminary data.</text>
</comment>
<evidence type="ECO:0000256" key="5">
    <source>
        <dbReference type="ARBA" id="ARBA00023015"/>
    </source>
</evidence>
<keyword evidence="4" id="KW-0862">Zinc</keyword>
<keyword evidence="7" id="KW-0539">Nucleus</keyword>
<evidence type="ECO:0000256" key="3">
    <source>
        <dbReference type="ARBA" id="ARBA00022771"/>
    </source>
</evidence>
<evidence type="ECO:0000256" key="8">
    <source>
        <dbReference type="PROSITE-ProRule" id="PRU00027"/>
    </source>
</evidence>
<dbReference type="InterPro" id="IPR036236">
    <property type="entry name" value="Znf_C2H2_sf"/>
</dbReference>
<evidence type="ECO:0000256" key="4">
    <source>
        <dbReference type="ARBA" id="ARBA00022833"/>
    </source>
</evidence>
<comment type="subcellular location">
    <subcellularLocation>
        <location evidence="1">Nucleus</location>
    </subcellularLocation>
</comment>
<accession>A0A7L0H869</accession>
<feature type="region of interest" description="Disordered" evidence="9">
    <location>
        <begin position="87"/>
        <end position="119"/>
    </location>
</feature>
<reference evidence="11 12" key="1">
    <citation type="submission" date="2019-09" db="EMBL/GenBank/DDBJ databases">
        <title>Bird 10,000 Genomes (B10K) Project - Family phase.</title>
        <authorList>
            <person name="Zhang G."/>
        </authorList>
    </citation>
    <scope>NUCLEOTIDE SEQUENCE [LARGE SCALE GENOMIC DNA]</scope>
    <source>
        <strain evidence="11">B10K-DU-005-73</strain>
        <tissue evidence="11">Liver</tissue>
    </source>
</reference>
<evidence type="ECO:0000313" key="11">
    <source>
        <dbReference type="EMBL" id="NXK16481.1"/>
    </source>
</evidence>
<evidence type="ECO:0000256" key="1">
    <source>
        <dbReference type="ARBA" id="ARBA00004123"/>
    </source>
</evidence>
<sequence>AYAAAPAARRRREKVGGGGGDGGPAAGLPVDRRKSKVWNYYAKLGDAYVECNICKKQLSFHNSTTTMREHLVRKHGIRDTLLSHLKDDQGTESDSAGPENAGKRCRLTPENGFHHPPEPRSEVITELVVEMIFRDLHPLSLVKDKGFGLLLGYLEPGFALPSPAHLWGVLWHRYGALKQQLERYLGTAQALVLCVESWASQFHQSYWSVTANFIDGEWRRARCLMETQRAKAQGMLGEKLVALLAQFGLSGKSVFCLMHDGATTEVTHGWSEVPCAARTLQLCV</sequence>
<keyword evidence="5" id="KW-0805">Transcription regulation</keyword>
<gene>
    <name evidence="11" type="primary">Zbed4_0</name>
    <name evidence="11" type="ORF">AREINT_R15220</name>
</gene>